<dbReference type="EMBL" id="ML736744">
    <property type="protein sequence ID" value="KAE8408286.1"/>
    <property type="molecule type" value="Genomic_DNA"/>
</dbReference>
<organism evidence="1 2">
    <name type="scientific">Aspergillus pseudonomiae</name>
    <dbReference type="NCBI Taxonomy" id="1506151"/>
    <lineage>
        <taxon>Eukaryota</taxon>
        <taxon>Fungi</taxon>
        <taxon>Dikarya</taxon>
        <taxon>Ascomycota</taxon>
        <taxon>Pezizomycotina</taxon>
        <taxon>Eurotiomycetes</taxon>
        <taxon>Eurotiomycetidae</taxon>
        <taxon>Eurotiales</taxon>
        <taxon>Aspergillaceae</taxon>
        <taxon>Aspergillus</taxon>
        <taxon>Aspergillus subgen. Circumdati</taxon>
    </lineage>
</organism>
<sequence length="151" mass="18092">MANSDIREDLFKDDTAKRIVIKVKTKTLNPSSYLTSAKNIVNEIFPRWESDHRILFLVIDVWSERTFMVIDINNRNYDFRTAHNNTMMFPVYVLRQHGRRQTWVLIRWHQLDERMSLQLADLHRVNGYEATLPFLEDHNSRIVHANPRDLQ</sequence>
<accession>A0A5N6I2Q9</accession>
<accession>A0A5N7DPE3</accession>
<dbReference type="OrthoDB" id="4358740at2759"/>
<dbReference type="AlphaFoldDB" id="A0A5N7DPE3"/>
<dbReference type="Proteomes" id="UP000325579">
    <property type="component" value="Unassembled WGS sequence"/>
</dbReference>
<keyword evidence="2" id="KW-1185">Reference proteome</keyword>
<gene>
    <name evidence="1" type="ORF">BDV37DRAFT_279227</name>
</gene>
<dbReference type="RefSeq" id="XP_031945605.1">
    <property type="nucleotide sequence ID" value="XM_032086285.1"/>
</dbReference>
<name>A0A5N7DPE3_9EURO</name>
<dbReference type="GeneID" id="43670976"/>
<proteinExistence type="predicted"/>
<protein>
    <submittedName>
        <fullName evidence="1">Uncharacterized protein</fullName>
    </submittedName>
</protein>
<evidence type="ECO:0000313" key="1">
    <source>
        <dbReference type="EMBL" id="KAE8408286.1"/>
    </source>
</evidence>
<evidence type="ECO:0000313" key="2">
    <source>
        <dbReference type="Proteomes" id="UP000325579"/>
    </source>
</evidence>
<reference evidence="1 2" key="1">
    <citation type="submission" date="2019-04" db="EMBL/GenBank/DDBJ databases">
        <authorList>
            <consortium name="DOE Joint Genome Institute"/>
            <person name="Mondo S."/>
            <person name="Kjaerbolling I."/>
            <person name="Vesth T."/>
            <person name="Frisvad J.C."/>
            <person name="Nybo J.L."/>
            <person name="Theobald S."/>
            <person name="Kildgaard S."/>
            <person name="Isbrandt T."/>
            <person name="Kuo A."/>
            <person name="Sato A."/>
            <person name="Lyhne E.K."/>
            <person name="Kogle M.E."/>
            <person name="Wiebenga A."/>
            <person name="Kun R.S."/>
            <person name="Lubbers R.J."/>
            <person name="Makela M.R."/>
            <person name="Barry K."/>
            <person name="Chovatia M."/>
            <person name="Clum A."/>
            <person name="Daum C."/>
            <person name="Haridas S."/>
            <person name="He G."/>
            <person name="LaButti K."/>
            <person name="Lipzen A."/>
            <person name="Riley R."/>
            <person name="Salamov A."/>
            <person name="Simmons B.A."/>
            <person name="Magnuson J.K."/>
            <person name="Henrissat B."/>
            <person name="Mortensen U.H."/>
            <person name="Larsen T.O."/>
            <person name="Devries R.P."/>
            <person name="Grigoriev I.V."/>
            <person name="Machida M."/>
            <person name="Baker S.E."/>
            <person name="Andersen M.R."/>
            <person name="Cantor M.N."/>
            <person name="Hua S.X."/>
        </authorList>
    </citation>
    <scope>NUCLEOTIDE SEQUENCE [LARGE SCALE GENOMIC DNA]</scope>
    <source>
        <strain evidence="1 2">CBS 119388</strain>
    </source>
</reference>